<reference evidence="2" key="1">
    <citation type="submission" date="2018-01" db="EMBL/GenBank/DDBJ databases">
        <title>An insight into the sialome of Amazonian anophelines.</title>
        <authorList>
            <person name="Ribeiro J.M."/>
            <person name="Scarpassa V."/>
            <person name="Calvo E."/>
        </authorList>
    </citation>
    <scope>NUCLEOTIDE SEQUENCE</scope>
</reference>
<organism evidence="2">
    <name type="scientific">Anopheles darlingi</name>
    <name type="common">Mosquito</name>
    <dbReference type="NCBI Taxonomy" id="43151"/>
    <lineage>
        <taxon>Eukaryota</taxon>
        <taxon>Metazoa</taxon>
        <taxon>Ecdysozoa</taxon>
        <taxon>Arthropoda</taxon>
        <taxon>Hexapoda</taxon>
        <taxon>Insecta</taxon>
        <taxon>Pterygota</taxon>
        <taxon>Neoptera</taxon>
        <taxon>Endopterygota</taxon>
        <taxon>Diptera</taxon>
        <taxon>Nematocera</taxon>
        <taxon>Culicoidea</taxon>
        <taxon>Culicidae</taxon>
        <taxon>Anophelinae</taxon>
        <taxon>Anopheles</taxon>
    </lineage>
</organism>
<feature type="chain" id="PRO_5014772914" evidence="1">
    <location>
        <begin position="17"/>
        <end position="165"/>
    </location>
</feature>
<keyword evidence="1" id="KW-0732">Signal</keyword>
<evidence type="ECO:0000256" key="1">
    <source>
        <dbReference type="SAM" id="SignalP"/>
    </source>
</evidence>
<protein>
    <submittedName>
        <fullName evidence="2">Putative secreted protein</fullName>
    </submittedName>
</protein>
<sequence length="165" mass="19365">MVELLLLLLLCSGRSCYNAVLRLQHLVHLHIFKRRIQRHRYVEVERFWRTQTDELFLELLVFYWSLHSHERGDSSTAATTWGGRFVHRTVHSMGFMHSSQPDRESSFDEKNCFCPAGCLSRLLYYTPWFCAPAARTVFAFCSTTRVLLPVQPSSRASFICRKGFW</sequence>
<dbReference type="EMBL" id="GGFL01009227">
    <property type="protein sequence ID" value="MBW73405.1"/>
    <property type="molecule type" value="Transcribed_RNA"/>
</dbReference>
<evidence type="ECO:0000313" key="2">
    <source>
        <dbReference type="EMBL" id="MBW73405.1"/>
    </source>
</evidence>
<proteinExistence type="predicted"/>
<feature type="signal peptide" evidence="1">
    <location>
        <begin position="1"/>
        <end position="16"/>
    </location>
</feature>
<dbReference type="AlphaFoldDB" id="A0A2M4D753"/>
<name>A0A2M4D753_ANODA</name>
<accession>A0A2M4D753</accession>